<dbReference type="PANTHER" id="PTHR44943">
    <property type="entry name" value="CELLULOSE SYNTHASE OPERON PROTEIN C"/>
    <property type="match status" value="1"/>
</dbReference>
<sequence>MVGRLKFTLAAFAATLLILPVGAQAQEGGRFQVLIPYFEPRNDADDDFGKDTSEKLRELINTLLTHVAMEEDEIEDQAEAFNMDIDDVNCLLAIQLAAQLNVPVAICATYTEQEEAERTWTVNASIRTIDTSEEFVLEEFTVTRGDEDEAAAQEIFSQFDRYNTQVRSAAICNDYAASQQWDNALRNCDESLSINPEAMATRFMRGRILYELERGDEAIVEFDRVLEVDPFHEDALQLAGYIATVAGNDAVGRDYYSRYLEINPGNVQIRMRIAYEIAQAGDPVGGMQFIQVGLDVDSESTDLLDQY</sequence>
<protein>
    <submittedName>
        <fullName evidence="3">Uncharacterized protein</fullName>
    </submittedName>
</protein>
<accession>A0A381XII6</accession>
<dbReference type="SUPFAM" id="SSF48452">
    <property type="entry name" value="TPR-like"/>
    <property type="match status" value="1"/>
</dbReference>
<name>A0A381XII6_9ZZZZ</name>
<evidence type="ECO:0000256" key="1">
    <source>
        <dbReference type="ARBA" id="ARBA00022737"/>
    </source>
</evidence>
<dbReference type="PROSITE" id="PS50005">
    <property type="entry name" value="TPR"/>
    <property type="match status" value="1"/>
</dbReference>
<organism evidence="3">
    <name type="scientific">marine metagenome</name>
    <dbReference type="NCBI Taxonomy" id="408172"/>
    <lineage>
        <taxon>unclassified sequences</taxon>
        <taxon>metagenomes</taxon>
        <taxon>ecological metagenomes</taxon>
    </lineage>
</organism>
<dbReference type="Pfam" id="PF13432">
    <property type="entry name" value="TPR_16"/>
    <property type="match status" value="1"/>
</dbReference>
<dbReference type="InterPro" id="IPR011990">
    <property type="entry name" value="TPR-like_helical_dom_sf"/>
</dbReference>
<dbReference type="Gene3D" id="1.25.40.10">
    <property type="entry name" value="Tetratricopeptide repeat domain"/>
    <property type="match status" value="1"/>
</dbReference>
<evidence type="ECO:0000256" key="2">
    <source>
        <dbReference type="ARBA" id="ARBA00022803"/>
    </source>
</evidence>
<proteinExistence type="predicted"/>
<evidence type="ECO:0000313" key="3">
    <source>
        <dbReference type="EMBL" id="SVA64574.1"/>
    </source>
</evidence>
<keyword evidence="1" id="KW-0677">Repeat</keyword>
<reference evidence="3" key="1">
    <citation type="submission" date="2018-05" db="EMBL/GenBank/DDBJ databases">
        <authorList>
            <person name="Lanie J.A."/>
            <person name="Ng W.-L."/>
            <person name="Kazmierczak K.M."/>
            <person name="Andrzejewski T.M."/>
            <person name="Davidsen T.M."/>
            <person name="Wayne K.J."/>
            <person name="Tettelin H."/>
            <person name="Glass J.I."/>
            <person name="Rusch D."/>
            <person name="Podicherti R."/>
            <person name="Tsui H.-C.T."/>
            <person name="Winkler M.E."/>
        </authorList>
    </citation>
    <scope>NUCLEOTIDE SEQUENCE</scope>
</reference>
<feature type="non-terminal residue" evidence="3">
    <location>
        <position position="307"/>
    </location>
</feature>
<dbReference type="InterPro" id="IPR019734">
    <property type="entry name" value="TPR_rpt"/>
</dbReference>
<dbReference type="InterPro" id="IPR051685">
    <property type="entry name" value="Ycf3/AcsC/BcsC/TPR_MFPF"/>
</dbReference>
<keyword evidence="2" id="KW-0802">TPR repeat</keyword>
<dbReference type="PANTHER" id="PTHR44943:SF8">
    <property type="entry name" value="TPR REPEAT-CONTAINING PROTEIN MJ0263"/>
    <property type="match status" value="1"/>
</dbReference>
<gene>
    <name evidence="3" type="ORF">METZ01_LOCUS117428</name>
</gene>
<dbReference type="EMBL" id="UINC01015314">
    <property type="protein sequence ID" value="SVA64574.1"/>
    <property type="molecule type" value="Genomic_DNA"/>
</dbReference>
<dbReference type="AlphaFoldDB" id="A0A381XII6"/>